<feature type="compositionally biased region" description="Acidic residues" evidence="7">
    <location>
        <begin position="824"/>
        <end position="837"/>
    </location>
</feature>
<dbReference type="InterPro" id="IPR036155">
    <property type="entry name" value="Crypto/Photolyase_N_sf"/>
</dbReference>
<feature type="binding site" evidence="5">
    <location>
        <begin position="378"/>
        <end position="380"/>
    </location>
    <ligand>
        <name>FAD</name>
        <dbReference type="ChEBI" id="CHEBI:57692"/>
    </ligand>
</feature>
<dbReference type="InterPro" id="IPR014729">
    <property type="entry name" value="Rossmann-like_a/b/a_fold"/>
</dbReference>
<feature type="compositionally biased region" description="Gly residues" evidence="7">
    <location>
        <begin position="530"/>
        <end position="545"/>
    </location>
</feature>
<dbReference type="GO" id="GO:0071949">
    <property type="term" value="F:FAD binding"/>
    <property type="evidence" value="ECO:0007669"/>
    <property type="project" value="TreeGrafter"/>
</dbReference>
<feature type="compositionally biased region" description="Gly residues" evidence="7">
    <location>
        <begin position="577"/>
        <end position="601"/>
    </location>
</feature>
<dbReference type="PRINTS" id="PR00147">
    <property type="entry name" value="DNAPHOTLYASE"/>
</dbReference>
<evidence type="ECO:0000256" key="2">
    <source>
        <dbReference type="ARBA" id="ARBA00022630"/>
    </source>
</evidence>
<keyword evidence="8" id="KW-0472">Membrane</keyword>
<dbReference type="GO" id="GO:0032922">
    <property type="term" value="P:circadian regulation of gene expression"/>
    <property type="evidence" value="ECO:0007669"/>
    <property type="project" value="TreeGrafter"/>
</dbReference>
<feature type="region of interest" description="Disordered" evidence="7">
    <location>
        <begin position="641"/>
        <end position="683"/>
    </location>
</feature>
<dbReference type="EMBL" id="JAEHOE010000026">
    <property type="protein sequence ID" value="KAG2495151.1"/>
    <property type="molecule type" value="Genomic_DNA"/>
</dbReference>
<dbReference type="OrthoDB" id="435881at2759"/>
<dbReference type="GO" id="GO:0006950">
    <property type="term" value="P:response to stress"/>
    <property type="evidence" value="ECO:0007669"/>
    <property type="project" value="UniProtKB-ARBA"/>
</dbReference>
<evidence type="ECO:0000256" key="5">
    <source>
        <dbReference type="PIRSR" id="PIRSR602081-1"/>
    </source>
</evidence>
<feature type="region of interest" description="Disordered" evidence="7">
    <location>
        <begin position="515"/>
        <end position="629"/>
    </location>
</feature>
<dbReference type="Gene3D" id="1.25.40.80">
    <property type="match status" value="1"/>
</dbReference>
<sequence length="914" mass="97291">MWFRRDLRVDDNPALVAALNAAAYVIPVFIWAPEEEGQFQPGRCTRWWTKHSLVDLQQALAALGSRLIIRRSTDSTAALLQVVKEVGAEAVFFNHLYDPISLMRDHDCKRGLSAASVAHRTFNGDMLYEPWEVLDANKQPLSTFNDYWNSVKTMATPPPFPLPAPETMTPVPANVASMAVTEVDWYFTAEQEASSDQLKFKWKPGVGGAIQELERFAGERLFAFEHDRAKVDRDSTSRLSPWIHIGSISVRYIFYRVRQCQAEWLAAGVDRSRSCDDFLQQVGYREYSRYLSFHFPFIHERSLLRHLRACPWRIDQVAFKAWRQGQTGYPLVDAAMRQLWSSGWCHNRARVVAASFLVKDLLLPWQWGLKHYWDAQIDADLECDSLGWQYVSGGMSDAHPFSYMMDLEKEALRFDPDGEYVRRWLPVLSRLPTEFIHCPWKAPPQVLAAADVELGCNYPNPIITRDGAKANVAYACSVLEQSAGPQHSESSGRYPYRAPTYPNAAAAQAAAAAGASSGANPTPAGTATGANGGAGSKHESGGSGLPSGSENGAQGPNAHGPSRGNLPDSRTVSAAHGGAGASSGGGMGGASGPGQGLGVGSMGPPPPQSRPSGAPPGGAVYYHPGESAGAGHDLLERILQQQRRARVAPRQPDGSGTNHPPKHPSSTGTGTASGAGAGAASEAGDDEAAAAAAAAAAWQEQLAGGGAAAYALEQAMEMILARRRMGDGVSQMVGDLARAVAAQGGDAMDGDDEDSEEVVSNTVDLNLTAFTGASCLPRGGTAKGAREAMARARKRAGEALPEKDEESEGEAGGSPGGWPRHEEAMEEAEGEADADADGEAHHPAGREGRHTPEAGGWSPEHGAAEGEAGSEGAEAEGEADAPEPEPMDLGAAAVGVIAGVHKRRRSGSAELDWE</sequence>
<dbReference type="SUPFAM" id="SSF48173">
    <property type="entry name" value="Cryptochrome/photolyase FAD-binding domain"/>
    <property type="match status" value="1"/>
</dbReference>
<feature type="compositionally biased region" description="Basic and acidic residues" evidence="7">
    <location>
        <begin position="784"/>
        <end position="802"/>
    </location>
</feature>
<keyword evidence="3 5" id="KW-0274">FAD</keyword>
<keyword evidence="4" id="KW-0157">Chromophore</keyword>
<dbReference type="Proteomes" id="UP000612055">
    <property type="component" value="Unassembled WGS sequence"/>
</dbReference>
<dbReference type="GO" id="GO:0003677">
    <property type="term" value="F:DNA binding"/>
    <property type="evidence" value="ECO:0007669"/>
    <property type="project" value="TreeGrafter"/>
</dbReference>
<dbReference type="Pfam" id="PF03441">
    <property type="entry name" value="FAD_binding_7"/>
    <property type="match status" value="1"/>
</dbReference>
<dbReference type="InterPro" id="IPR006050">
    <property type="entry name" value="DNA_photolyase_N"/>
</dbReference>
<dbReference type="PROSITE" id="PS00394">
    <property type="entry name" value="DNA_PHOTOLYASES_1_1"/>
    <property type="match status" value="1"/>
</dbReference>
<dbReference type="GO" id="GO:0005737">
    <property type="term" value="C:cytoplasm"/>
    <property type="evidence" value="ECO:0007669"/>
    <property type="project" value="TreeGrafter"/>
</dbReference>
<comment type="caution">
    <text evidence="10">The sequence shown here is derived from an EMBL/GenBank/DDBJ whole genome shotgun (WGS) entry which is preliminary data.</text>
</comment>
<evidence type="ECO:0000256" key="6">
    <source>
        <dbReference type="PIRSR" id="PIRSR602081-2"/>
    </source>
</evidence>
<evidence type="ECO:0000313" key="10">
    <source>
        <dbReference type="EMBL" id="KAG2495151.1"/>
    </source>
</evidence>
<dbReference type="SUPFAM" id="SSF52425">
    <property type="entry name" value="Cryptochrome/photolyase, N-terminal domain"/>
    <property type="match status" value="1"/>
</dbReference>
<gene>
    <name evidence="10" type="ORF">HYH03_006759</name>
</gene>
<dbReference type="InterPro" id="IPR005101">
    <property type="entry name" value="Cryptochr/Photolyase_FAD-bd"/>
</dbReference>
<accession>A0A835Y394</accession>
<dbReference type="GO" id="GO:0006139">
    <property type="term" value="P:nucleobase-containing compound metabolic process"/>
    <property type="evidence" value="ECO:0007669"/>
    <property type="project" value="UniProtKB-ARBA"/>
</dbReference>
<feature type="site" description="Electron transfer via tryptophanyl radical" evidence="6">
    <location>
        <position position="365"/>
    </location>
</feature>
<dbReference type="GO" id="GO:0003904">
    <property type="term" value="F:deoxyribodipyrimidine photo-lyase activity"/>
    <property type="evidence" value="ECO:0007669"/>
    <property type="project" value="TreeGrafter"/>
</dbReference>
<dbReference type="InterPro" id="IPR002081">
    <property type="entry name" value="Cryptochrome/DNA_photolyase_1"/>
</dbReference>
<evidence type="ECO:0000256" key="8">
    <source>
        <dbReference type="SAM" id="Phobius"/>
    </source>
</evidence>
<evidence type="ECO:0000259" key="9">
    <source>
        <dbReference type="PROSITE" id="PS51645"/>
    </source>
</evidence>
<dbReference type="Gene3D" id="3.40.50.620">
    <property type="entry name" value="HUPs"/>
    <property type="match status" value="1"/>
</dbReference>
<evidence type="ECO:0000256" key="3">
    <source>
        <dbReference type="ARBA" id="ARBA00022827"/>
    </source>
</evidence>
<keyword evidence="2 5" id="KW-0285">Flavoprotein</keyword>
<evidence type="ECO:0000313" key="11">
    <source>
        <dbReference type="Proteomes" id="UP000612055"/>
    </source>
</evidence>
<evidence type="ECO:0000256" key="1">
    <source>
        <dbReference type="ARBA" id="ARBA00005862"/>
    </source>
</evidence>
<proteinExistence type="inferred from homology"/>
<feature type="site" description="Electron transfer via tryptophanyl radical" evidence="6">
    <location>
        <position position="388"/>
    </location>
</feature>
<feature type="binding site" evidence="5">
    <location>
        <position position="278"/>
    </location>
    <ligand>
        <name>FAD</name>
        <dbReference type="ChEBI" id="CHEBI:57692"/>
    </ligand>
</feature>
<feature type="compositionally biased region" description="Low complexity" evidence="7">
    <location>
        <begin position="859"/>
        <end position="872"/>
    </location>
</feature>
<feature type="domain" description="Photolyase/cryptochrome alpha/beta" evidence="9">
    <location>
        <begin position="1"/>
        <end position="127"/>
    </location>
</feature>
<feature type="compositionally biased region" description="Acidic residues" evidence="7">
    <location>
        <begin position="873"/>
        <end position="886"/>
    </location>
</feature>
<name>A0A835Y394_9CHLO</name>
<dbReference type="PROSITE" id="PS51645">
    <property type="entry name" value="PHR_CRY_ALPHA_BETA"/>
    <property type="match status" value="1"/>
</dbReference>
<dbReference type="InterPro" id="IPR036134">
    <property type="entry name" value="Crypto/Photolyase_FAD-like_sf"/>
</dbReference>
<comment type="cofactor">
    <cofactor evidence="5">
        <name>FAD</name>
        <dbReference type="ChEBI" id="CHEBI:57692"/>
    </cofactor>
    <text evidence="5">Binds 1 FAD per subunit.</text>
</comment>
<evidence type="ECO:0000256" key="7">
    <source>
        <dbReference type="SAM" id="MobiDB-lite"/>
    </source>
</evidence>
<dbReference type="PANTHER" id="PTHR11455">
    <property type="entry name" value="CRYPTOCHROME"/>
    <property type="match status" value="1"/>
</dbReference>
<keyword evidence="8" id="KW-0812">Transmembrane</keyword>
<dbReference type="GO" id="GO:0005634">
    <property type="term" value="C:nucleus"/>
    <property type="evidence" value="ECO:0007669"/>
    <property type="project" value="TreeGrafter"/>
</dbReference>
<dbReference type="Pfam" id="PF00875">
    <property type="entry name" value="DNA_photolyase"/>
    <property type="match status" value="1"/>
</dbReference>
<dbReference type="InterPro" id="IPR018394">
    <property type="entry name" value="DNA_photolyase_1_CS_C"/>
</dbReference>
<feature type="compositionally biased region" description="Low complexity" evidence="7">
    <location>
        <begin position="515"/>
        <end position="529"/>
    </location>
</feature>
<feature type="region of interest" description="Disordered" evidence="7">
    <location>
        <begin position="775"/>
        <end position="893"/>
    </location>
</feature>
<dbReference type="AlphaFoldDB" id="A0A835Y394"/>
<dbReference type="PANTHER" id="PTHR11455:SF18">
    <property type="entry name" value="SI:CH1073-390K14.1"/>
    <property type="match status" value="1"/>
</dbReference>
<keyword evidence="11" id="KW-1185">Reference proteome</keyword>
<keyword evidence="8" id="KW-1133">Transmembrane helix</keyword>
<feature type="transmembrane region" description="Helical" evidence="8">
    <location>
        <begin position="12"/>
        <end position="32"/>
    </location>
</feature>
<evidence type="ECO:0000256" key="4">
    <source>
        <dbReference type="ARBA" id="ARBA00022991"/>
    </source>
</evidence>
<feature type="binding site" evidence="5">
    <location>
        <begin position="236"/>
        <end position="240"/>
    </location>
    <ligand>
        <name>FAD</name>
        <dbReference type="ChEBI" id="CHEBI:57692"/>
    </ligand>
</feature>
<reference evidence="10" key="1">
    <citation type="journal article" date="2020" name="bioRxiv">
        <title>Comparative genomics of Chlamydomonas.</title>
        <authorList>
            <person name="Craig R.J."/>
            <person name="Hasan A.R."/>
            <person name="Ness R.W."/>
            <person name="Keightley P.D."/>
        </authorList>
    </citation>
    <scope>NUCLEOTIDE SEQUENCE</scope>
    <source>
        <strain evidence="10">CCAP 11/70</strain>
    </source>
</reference>
<dbReference type="PROSITE" id="PS00691">
    <property type="entry name" value="DNA_PHOTOLYASES_1_2"/>
    <property type="match status" value="1"/>
</dbReference>
<dbReference type="Gene3D" id="1.10.579.10">
    <property type="entry name" value="DNA Cyclobutane Dipyrimidine Photolyase, subunit A, domain 3"/>
    <property type="match status" value="1"/>
</dbReference>
<feature type="compositionally biased region" description="Basic and acidic residues" evidence="7">
    <location>
        <begin position="838"/>
        <end position="852"/>
    </location>
</feature>
<dbReference type="GO" id="GO:0043153">
    <property type="term" value="P:entrainment of circadian clock by photoperiod"/>
    <property type="evidence" value="ECO:0007669"/>
    <property type="project" value="TreeGrafter"/>
</dbReference>
<comment type="similarity">
    <text evidence="1">Belongs to the DNA photolyase class-1 family.</text>
</comment>
<protein>
    <recommendedName>
        <fullName evidence="9">Photolyase/cryptochrome alpha/beta domain-containing protein</fullName>
    </recommendedName>
</protein>
<feature type="site" description="Electron transfer via tryptophanyl radical" evidence="6">
    <location>
        <position position="312"/>
    </location>
</feature>
<organism evidence="10 11">
    <name type="scientific">Edaphochlamys debaryana</name>
    <dbReference type="NCBI Taxonomy" id="47281"/>
    <lineage>
        <taxon>Eukaryota</taxon>
        <taxon>Viridiplantae</taxon>
        <taxon>Chlorophyta</taxon>
        <taxon>core chlorophytes</taxon>
        <taxon>Chlorophyceae</taxon>
        <taxon>CS clade</taxon>
        <taxon>Chlamydomonadales</taxon>
        <taxon>Chlamydomonadales incertae sedis</taxon>
        <taxon>Edaphochlamys</taxon>
    </lineage>
</organism>